<feature type="transmembrane region" description="Helical" evidence="1">
    <location>
        <begin position="12"/>
        <end position="29"/>
    </location>
</feature>
<feature type="transmembrane region" description="Helical" evidence="1">
    <location>
        <begin position="58"/>
        <end position="82"/>
    </location>
</feature>
<keyword evidence="1" id="KW-1133">Transmembrane helix</keyword>
<organism evidence="2 3">
    <name type="scientific">Methylobacterium goesingense</name>
    <dbReference type="NCBI Taxonomy" id="243690"/>
    <lineage>
        <taxon>Bacteria</taxon>
        <taxon>Pseudomonadati</taxon>
        <taxon>Pseudomonadota</taxon>
        <taxon>Alphaproteobacteria</taxon>
        <taxon>Hyphomicrobiales</taxon>
        <taxon>Methylobacteriaceae</taxon>
        <taxon>Methylobacterium</taxon>
    </lineage>
</organism>
<dbReference type="RefSeq" id="WP_056088175.1">
    <property type="nucleotide sequence ID" value="NZ_BPQL01000034.1"/>
</dbReference>
<protein>
    <recommendedName>
        <fullName evidence="4">DUF4190 domain-containing protein</fullName>
    </recommendedName>
</protein>
<name>A0ABV2L3S8_9HYPH</name>
<dbReference type="Proteomes" id="UP001549145">
    <property type="component" value="Unassembled WGS sequence"/>
</dbReference>
<evidence type="ECO:0000313" key="2">
    <source>
        <dbReference type="EMBL" id="MET3692017.1"/>
    </source>
</evidence>
<evidence type="ECO:0000256" key="1">
    <source>
        <dbReference type="SAM" id="Phobius"/>
    </source>
</evidence>
<keyword evidence="1" id="KW-0472">Membrane</keyword>
<evidence type="ECO:0000313" key="3">
    <source>
        <dbReference type="Proteomes" id="UP001549145"/>
    </source>
</evidence>
<proteinExistence type="predicted"/>
<keyword evidence="1" id="KW-0812">Transmembrane</keyword>
<dbReference type="EMBL" id="JBEPMM010000003">
    <property type="protein sequence ID" value="MET3692017.1"/>
    <property type="molecule type" value="Genomic_DNA"/>
</dbReference>
<sequence length="230" mass="24590">MIAPRSDGTRRAALIVGGCGVVVFGWALVAYAPAPGIAAAVVAVPAFARAAKRRVAAFLALAVFSAAVIWAAFGTTTGYFVLNRSRLDAVVAEIAAMPTLVSFERGRDDPPAEAKRTAWWENTHLVNGRRVTPYRPQGTRDTDSLREIDVLRELGVPYARYRALCGALERLGLAGFTRGPGGEIGLDEPIPGGTPWGTSFVYRPDDAFPAGSGAESDRRLAPNWFFVTRG</sequence>
<gene>
    <name evidence="2" type="ORF">ABID43_001548</name>
</gene>
<evidence type="ECO:0008006" key="4">
    <source>
        <dbReference type="Google" id="ProtNLM"/>
    </source>
</evidence>
<comment type="caution">
    <text evidence="2">The sequence shown here is derived from an EMBL/GenBank/DDBJ whole genome shotgun (WGS) entry which is preliminary data.</text>
</comment>
<keyword evidence="3" id="KW-1185">Reference proteome</keyword>
<accession>A0ABV2L3S8</accession>
<reference evidence="2 3" key="1">
    <citation type="submission" date="2024-06" db="EMBL/GenBank/DDBJ databases">
        <title>Genomic Encyclopedia of Type Strains, Phase IV (KMG-IV): sequencing the most valuable type-strain genomes for metagenomic binning, comparative biology and taxonomic classification.</title>
        <authorList>
            <person name="Goeker M."/>
        </authorList>
    </citation>
    <scope>NUCLEOTIDE SEQUENCE [LARGE SCALE GENOMIC DNA]</scope>
    <source>
        <strain evidence="2 3">DSM 21331</strain>
    </source>
</reference>
<feature type="transmembrane region" description="Helical" evidence="1">
    <location>
        <begin position="35"/>
        <end position="51"/>
    </location>
</feature>